<feature type="transmembrane region" description="Helical" evidence="2">
    <location>
        <begin position="6"/>
        <end position="27"/>
    </location>
</feature>
<proteinExistence type="predicted"/>
<keyword evidence="2" id="KW-0812">Transmembrane</keyword>
<protein>
    <submittedName>
        <fullName evidence="3">Uncharacterized protein</fullName>
    </submittedName>
</protein>
<dbReference type="Proteomes" id="UP000434957">
    <property type="component" value="Unassembled WGS sequence"/>
</dbReference>
<keyword evidence="4" id="KW-1185">Reference proteome</keyword>
<keyword evidence="2" id="KW-1133">Transmembrane helix</keyword>
<accession>A0A6A4G2J0</accession>
<feature type="compositionally biased region" description="Polar residues" evidence="1">
    <location>
        <begin position="203"/>
        <end position="225"/>
    </location>
</feature>
<reference evidence="3 4" key="1">
    <citation type="submission" date="2018-08" db="EMBL/GenBank/DDBJ databases">
        <title>Genomic investigation of the strawberry pathogen Phytophthora fragariae indicates pathogenicity is determined by transcriptional variation in three key races.</title>
        <authorList>
            <person name="Adams T.M."/>
            <person name="Armitage A.D."/>
            <person name="Sobczyk M.K."/>
            <person name="Bates H.J."/>
            <person name="Dunwell J.M."/>
            <person name="Nellist C.F."/>
            <person name="Harrison R.J."/>
        </authorList>
    </citation>
    <scope>NUCLEOTIDE SEQUENCE [LARGE SCALE GENOMIC DNA]</scope>
    <source>
        <strain evidence="3 4">SCRP333</strain>
    </source>
</reference>
<evidence type="ECO:0000313" key="4">
    <source>
        <dbReference type="Proteomes" id="UP000434957"/>
    </source>
</evidence>
<organism evidence="3 4">
    <name type="scientific">Phytophthora rubi</name>
    <dbReference type="NCBI Taxonomy" id="129364"/>
    <lineage>
        <taxon>Eukaryota</taxon>
        <taxon>Sar</taxon>
        <taxon>Stramenopiles</taxon>
        <taxon>Oomycota</taxon>
        <taxon>Peronosporomycetes</taxon>
        <taxon>Peronosporales</taxon>
        <taxon>Peronosporaceae</taxon>
        <taxon>Phytophthora</taxon>
    </lineage>
</organism>
<keyword evidence="2" id="KW-0472">Membrane</keyword>
<evidence type="ECO:0000256" key="2">
    <source>
        <dbReference type="SAM" id="Phobius"/>
    </source>
</evidence>
<name>A0A6A4G2J0_9STRA</name>
<dbReference type="AlphaFoldDB" id="A0A6A4G2J0"/>
<feature type="compositionally biased region" description="Low complexity" evidence="1">
    <location>
        <begin position="151"/>
        <end position="172"/>
    </location>
</feature>
<feature type="compositionally biased region" description="Basic residues" evidence="1">
    <location>
        <begin position="184"/>
        <end position="197"/>
    </location>
</feature>
<evidence type="ECO:0000256" key="1">
    <source>
        <dbReference type="SAM" id="MobiDB-lite"/>
    </source>
</evidence>
<dbReference type="EMBL" id="QXFT01000016">
    <property type="protein sequence ID" value="KAE9359526.1"/>
    <property type="molecule type" value="Genomic_DNA"/>
</dbReference>
<evidence type="ECO:0000313" key="3">
    <source>
        <dbReference type="EMBL" id="KAE9359526.1"/>
    </source>
</evidence>
<feature type="region of interest" description="Disordered" evidence="1">
    <location>
        <begin position="151"/>
        <end position="225"/>
    </location>
</feature>
<gene>
    <name evidence="3" type="ORF">PR003_g700</name>
</gene>
<sequence>MVQLAKPSSVAMSGLLISAFMTSMMFLRPLDTVRRVDDSPDKAGAPIKVSTDEIIPPTMMIKKVFIRDGEGPANEAEVAPRTIQRTVDANQVPSMTSSASTTAAVAVAHGHADAHEYEEVDAYEERAPVPTATTNDNGQMKAKKIALCKRASTSRGRSAAPAAPPEARATPAQGHPFDETSQRAARKPSAKKAKRSVIVKANKMSSSRLNRQMSSAVVSTHGANP</sequence>
<comment type="caution">
    <text evidence="3">The sequence shown here is derived from an EMBL/GenBank/DDBJ whole genome shotgun (WGS) entry which is preliminary data.</text>
</comment>